<accession>A0A248TGA7</accession>
<organism evidence="1 2">
    <name type="scientific">Cytobacillus kochii</name>
    <dbReference type="NCBI Taxonomy" id="859143"/>
    <lineage>
        <taxon>Bacteria</taxon>
        <taxon>Bacillati</taxon>
        <taxon>Bacillota</taxon>
        <taxon>Bacilli</taxon>
        <taxon>Bacillales</taxon>
        <taxon>Bacillaceae</taxon>
        <taxon>Cytobacillus</taxon>
    </lineage>
</organism>
<dbReference type="EMBL" id="CP022983">
    <property type="protein sequence ID" value="ASV67223.1"/>
    <property type="molecule type" value="Genomic_DNA"/>
</dbReference>
<dbReference type="RefSeq" id="WP_095370798.1">
    <property type="nucleotide sequence ID" value="NZ_CP022983.1"/>
</dbReference>
<dbReference type="AlphaFoldDB" id="A0A248TGA7"/>
<dbReference type="OrthoDB" id="2876402at2"/>
<evidence type="ECO:0000313" key="2">
    <source>
        <dbReference type="Proteomes" id="UP000215137"/>
    </source>
</evidence>
<reference evidence="1 2" key="1">
    <citation type="submission" date="2017-08" db="EMBL/GenBank/DDBJ databases">
        <title>Complete Genome Sequence of Bacillus kochii Oregon-R-modENCODE STRAIN BDGP4, isolated from Drosophila melanogaster gut.</title>
        <authorList>
            <person name="Wan K.H."/>
            <person name="Yu C."/>
            <person name="Park S."/>
            <person name="Hammonds A.S."/>
            <person name="Booth B.W."/>
            <person name="Celniker S.E."/>
        </authorList>
    </citation>
    <scope>NUCLEOTIDE SEQUENCE [LARGE SCALE GENOMIC DNA]</scope>
    <source>
        <strain evidence="1 2">BDGP4</strain>
    </source>
</reference>
<proteinExistence type="predicted"/>
<keyword evidence="2" id="KW-1185">Reference proteome</keyword>
<gene>
    <name evidence="1" type="ORF">CKF48_07700</name>
</gene>
<evidence type="ECO:0000313" key="1">
    <source>
        <dbReference type="EMBL" id="ASV67223.1"/>
    </source>
</evidence>
<sequence length="198" mass="23560">MNTTKNKYLLYLDAYIKAGDKLTNDPEEYLNQIIFYGVKVIYEAEKPIDYNQTLTLFKLASTTKMLMGRLTPKEFINLFPINKWFKGDKYGMKDYFYTMNYINTLDQNELISEDISEFLLEYTNREINIFNVKLMSYMSDLRRYEGKTSFLEEWASMNNVDTYTLHKKNDGKEFLINRNTGKSIAIKKPIPKYLKRIK</sequence>
<dbReference type="KEGG" id="bko:CKF48_07700"/>
<dbReference type="Proteomes" id="UP000215137">
    <property type="component" value="Chromosome"/>
</dbReference>
<protein>
    <submittedName>
        <fullName evidence="1">Uncharacterized protein</fullName>
    </submittedName>
</protein>
<name>A0A248TGA7_9BACI</name>